<keyword evidence="2" id="KW-1185">Reference proteome</keyword>
<protein>
    <submittedName>
        <fullName evidence="1">AAA family ATPase</fullName>
    </submittedName>
</protein>
<evidence type="ECO:0000313" key="2">
    <source>
        <dbReference type="Proteomes" id="UP000598996"/>
    </source>
</evidence>
<dbReference type="InterPro" id="IPR027417">
    <property type="entry name" value="P-loop_NTPase"/>
</dbReference>
<dbReference type="Proteomes" id="UP000598996">
    <property type="component" value="Unassembled WGS sequence"/>
</dbReference>
<gene>
    <name evidence="1" type="ORF">JKJ07_36310</name>
</gene>
<proteinExistence type="predicted"/>
<organism evidence="1 2">
    <name type="scientific">Paractinoplanes lichenicola</name>
    <dbReference type="NCBI Taxonomy" id="2802976"/>
    <lineage>
        <taxon>Bacteria</taxon>
        <taxon>Bacillati</taxon>
        <taxon>Actinomycetota</taxon>
        <taxon>Actinomycetes</taxon>
        <taxon>Micromonosporales</taxon>
        <taxon>Micromonosporaceae</taxon>
        <taxon>Paractinoplanes</taxon>
    </lineage>
</organism>
<dbReference type="SUPFAM" id="SSF52540">
    <property type="entry name" value="P-loop containing nucleoside triphosphate hydrolases"/>
    <property type="match status" value="1"/>
</dbReference>
<comment type="caution">
    <text evidence="1">The sequence shown here is derived from an EMBL/GenBank/DDBJ whole genome shotgun (WGS) entry which is preliminary data.</text>
</comment>
<sequence length="154" mass="16852">MTPVLLVVTGPPGAGKSTLARRLALDLGRPALHRDEIHAGMDPPDMLRTYDVFFAAIRLYLTNDVSHVAEAAFQHPAWARGLEPLLRHGDVRILRCRASTAALDRRIAQRGRPPRDHTFDPVRLDVPTLDVETTDGYAPGLDVLRGFASPATSS</sequence>
<dbReference type="RefSeq" id="WP_202996500.1">
    <property type="nucleotide sequence ID" value="NZ_JAENHO010000012.1"/>
</dbReference>
<dbReference type="Pfam" id="PF13671">
    <property type="entry name" value="AAA_33"/>
    <property type="match status" value="1"/>
</dbReference>
<dbReference type="Gene3D" id="3.40.50.300">
    <property type="entry name" value="P-loop containing nucleotide triphosphate hydrolases"/>
    <property type="match status" value="1"/>
</dbReference>
<accession>A0ABS1VZE9</accession>
<dbReference type="EMBL" id="JAENHO010000012">
    <property type="protein sequence ID" value="MBL7259798.1"/>
    <property type="molecule type" value="Genomic_DNA"/>
</dbReference>
<reference evidence="1 2" key="1">
    <citation type="submission" date="2021-01" db="EMBL/GenBank/DDBJ databases">
        <title>Actinoplanes sp. nov. LDG1-01 isolated from lichen.</title>
        <authorList>
            <person name="Saeng-In P."/>
            <person name="Phongsopitanun W."/>
            <person name="Kanchanasin P."/>
            <person name="Yuki M."/>
            <person name="Kudo T."/>
            <person name="Ohkuma M."/>
            <person name="Tanasupawat S."/>
        </authorList>
    </citation>
    <scope>NUCLEOTIDE SEQUENCE [LARGE SCALE GENOMIC DNA]</scope>
    <source>
        <strain evidence="1 2">LDG1-01</strain>
    </source>
</reference>
<name>A0ABS1VZE9_9ACTN</name>
<evidence type="ECO:0000313" key="1">
    <source>
        <dbReference type="EMBL" id="MBL7259798.1"/>
    </source>
</evidence>